<evidence type="ECO:0000256" key="3">
    <source>
        <dbReference type="ARBA" id="ARBA00022989"/>
    </source>
</evidence>
<evidence type="ECO:0000313" key="7">
    <source>
        <dbReference type="EMBL" id="SAK50747.1"/>
    </source>
</evidence>
<dbReference type="AlphaFoldDB" id="A0A158A0T3"/>
<dbReference type="GO" id="GO:0055085">
    <property type="term" value="P:transmembrane transport"/>
    <property type="evidence" value="ECO:0007669"/>
    <property type="project" value="InterPro"/>
</dbReference>
<comment type="similarity">
    <text evidence="5">Belongs to the binding-protein-dependent transport system permease family.</text>
</comment>
<organism evidence="7 8">
    <name type="scientific">Caballeronia glebae</name>
    <dbReference type="NCBI Taxonomy" id="1777143"/>
    <lineage>
        <taxon>Bacteria</taxon>
        <taxon>Pseudomonadati</taxon>
        <taxon>Pseudomonadota</taxon>
        <taxon>Betaproteobacteria</taxon>
        <taxon>Burkholderiales</taxon>
        <taxon>Burkholderiaceae</taxon>
        <taxon>Caballeronia</taxon>
    </lineage>
</organism>
<dbReference type="InterPro" id="IPR000515">
    <property type="entry name" value="MetI-like"/>
</dbReference>
<evidence type="ECO:0000313" key="8">
    <source>
        <dbReference type="Proteomes" id="UP000054596"/>
    </source>
</evidence>
<dbReference type="InterPro" id="IPR035906">
    <property type="entry name" value="MetI-like_sf"/>
</dbReference>
<feature type="domain" description="ABC transmembrane type-1" evidence="6">
    <location>
        <begin position="1"/>
        <end position="85"/>
    </location>
</feature>
<dbReference type="Proteomes" id="UP000054596">
    <property type="component" value="Unassembled WGS sequence"/>
</dbReference>
<keyword evidence="5" id="KW-0813">Transport</keyword>
<evidence type="ECO:0000259" key="6">
    <source>
        <dbReference type="PROSITE" id="PS50928"/>
    </source>
</evidence>
<protein>
    <submittedName>
        <fullName evidence="7">Polar amino acid ABC transporter inner membrane subunit</fullName>
    </submittedName>
</protein>
<evidence type="ECO:0000256" key="1">
    <source>
        <dbReference type="ARBA" id="ARBA00004651"/>
    </source>
</evidence>
<evidence type="ECO:0000256" key="2">
    <source>
        <dbReference type="ARBA" id="ARBA00022692"/>
    </source>
</evidence>
<dbReference type="STRING" id="1777143.AWB82_01469"/>
<keyword evidence="3" id="KW-1133">Transmembrane helix</keyword>
<proteinExistence type="inferred from homology"/>
<dbReference type="Gene3D" id="1.10.3720.10">
    <property type="entry name" value="MetI-like"/>
    <property type="match status" value="1"/>
</dbReference>
<dbReference type="Pfam" id="PF00528">
    <property type="entry name" value="BPD_transp_1"/>
    <property type="match status" value="1"/>
</dbReference>
<comment type="subcellular location">
    <subcellularLocation>
        <location evidence="1 5">Cell membrane</location>
        <topology evidence="1 5">Multi-pass membrane protein</topology>
    </subcellularLocation>
</comment>
<comment type="caution">
    <text evidence="7">The sequence shown here is derived from an EMBL/GenBank/DDBJ whole genome shotgun (WGS) entry which is preliminary data.</text>
</comment>
<dbReference type="EMBL" id="FCOJ02000007">
    <property type="protein sequence ID" value="SAK50747.1"/>
    <property type="molecule type" value="Genomic_DNA"/>
</dbReference>
<reference evidence="7" key="1">
    <citation type="submission" date="2016-01" db="EMBL/GenBank/DDBJ databases">
        <authorList>
            <person name="Peeters C."/>
        </authorList>
    </citation>
    <scope>NUCLEOTIDE SEQUENCE [LARGE SCALE GENOMIC DNA]</scope>
    <source>
        <strain evidence="7">LMG 29325</strain>
    </source>
</reference>
<keyword evidence="8" id="KW-1185">Reference proteome</keyword>
<dbReference type="GO" id="GO:0005886">
    <property type="term" value="C:plasma membrane"/>
    <property type="evidence" value="ECO:0007669"/>
    <property type="project" value="UniProtKB-SubCell"/>
</dbReference>
<sequence length="85" mass="9410">MRAGADRRLAALSLGLTRWQALRHVILPQAVRVMMPSFVSQWVSRIKDTSLAYIVGVPEFTFLANQLNNRLMVSDADSCSSASCI</sequence>
<dbReference type="GO" id="GO:0006865">
    <property type="term" value="P:amino acid transport"/>
    <property type="evidence" value="ECO:0007669"/>
    <property type="project" value="TreeGrafter"/>
</dbReference>
<keyword evidence="2" id="KW-0812">Transmembrane</keyword>
<dbReference type="InterPro" id="IPR043429">
    <property type="entry name" value="ArtM/GltK/GlnP/TcyL/YhdX-like"/>
</dbReference>
<dbReference type="PROSITE" id="PS50928">
    <property type="entry name" value="ABC_TM1"/>
    <property type="match status" value="1"/>
</dbReference>
<gene>
    <name evidence="7" type="ORF">AWB82_01469</name>
</gene>
<evidence type="ECO:0000256" key="5">
    <source>
        <dbReference type="RuleBase" id="RU363032"/>
    </source>
</evidence>
<keyword evidence="4" id="KW-0472">Membrane</keyword>
<dbReference type="PANTHER" id="PTHR30614">
    <property type="entry name" value="MEMBRANE COMPONENT OF AMINO ACID ABC TRANSPORTER"/>
    <property type="match status" value="1"/>
</dbReference>
<dbReference type="SUPFAM" id="SSF161098">
    <property type="entry name" value="MetI-like"/>
    <property type="match status" value="1"/>
</dbReference>
<evidence type="ECO:0000256" key="4">
    <source>
        <dbReference type="ARBA" id="ARBA00023136"/>
    </source>
</evidence>
<dbReference type="CDD" id="cd06261">
    <property type="entry name" value="TM_PBP2"/>
    <property type="match status" value="1"/>
</dbReference>
<name>A0A158A0T3_9BURK</name>
<accession>A0A158A0T3</accession>
<dbReference type="PANTHER" id="PTHR30614:SF21">
    <property type="entry name" value="AMINO ACID ABC TRANSPORTER PERMEASE"/>
    <property type="match status" value="1"/>
</dbReference>